<feature type="signal peptide" evidence="1">
    <location>
        <begin position="1"/>
        <end position="20"/>
    </location>
</feature>
<sequence>MRLAILLAGLIAQVSVLAMAAEGCRHQDRLSGPHQASLLELYTSEGCSSCPPADQALSGLLNKADPSLVALAFHVDYWDYLGWTDRFASPRWSQRQYQRARQAGVRTVYTPQFVLNGRDVAMVAERLLQKQLAQPATAPMSIRLSLNVAEKGLAVAVEVKPLAAVSAGKVYAALYENGLESRVQAGENAGTVLRHDAVVRGLLGPWQLDAGGRLQMTGILPLGVGQRLMNSGVAVWVEHSTSGQVLQALSVACQ</sequence>
<dbReference type="RefSeq" id="WP_284101451.1">
    <property type="nucleotide sequence ID" value="NZ_JARRAF010000015.1"/>
</dbReference>
<dbReference type="EMBL" id="JARRAF010000015">
    <property type="protein sequence ID" value="MDK2125139.1"/>
    <property type="molecule type" value="Genomic_DNA"/>
</dbReference>
<keyword evidence="3" id="KW-1185">Reference proteome</keyword>
<reference evidence="2" key="1">
    <citation type="submission" date="2023-03" db="EMBL/GenBank/DDBJ databases">
        <title>Chitinimonas shenzhenensis gen. nov., sp. nov., a novel member of family Burkholderiaceae isolated from activated sludge collected in Shen Zhen, China.</title>
        <authorList>
            <person name="Wang X."/>
        </authorList>
    </citation>
    <scope>NUCLEOTIDE SEQUENCE</scope>
    <source>
        <strain evidence="2">DQS-5</strain>
    </source>
</reference>
<evidence type="ECO:0000256" key="1">
    <source>
        <dbReference type="SAM" id="SignalP"/>
    </source>
</evidence>
<proteinExistence type="predicted"/>
<evidence type="ECO:0000313" key="3">
    <source>
        <dbReference type="Proteomes" id="UP001172778"/>
    </source>
</evidence>
<feature type="chain" id="PRO_5047334777" evidence="1">
    <location>
        <begin position="21"/>
        <end position="254"/>
    </location>
</feature>
<protein>
    <submittedName>
        <fullName evidence="2">DUF1223 domain-containing protein</fullName>
    </submittedName>
</protein>
<keyword evidence="1" id="KW-0732">Signal</keyword>
<dbReference type="PANTHER" id="PTHR36057">
    <property type="match status" value="1"/>
</dbReference>
<gene>
    <name evidence="2" type="ORF">PZA18_13875</name>
</gene>
<accession>A0ABT7DZ80</accession>
<dbReference type="SUPFAM" id="SSF52833">
    <property type="entry name" value="Thioredoxin-like"/>
    <property type="match status" value="1"/>
</dbReference>
<dbReference type="InterPro" id="IPR036249">
    <property type="entry name" value="Thioredoxin-like_sf"/>
</dbReference>
<dbReference type="PANTHER" id="PTHR36057:SF1">
    <property type="entry name" value="LIPOPROTEIN LIPID ATTACHMENT SITE-LIKE PROTEIN, PUTATIVE (DUF1223)-RELATED"/>
    <property type="match status" value="1"/>
</dbReference>
<organism evidence="2 3">
    <name type="scientific">Parachitinimonas caeni</name>
    <dbReference type="NCBI Taxonomy" id="3031301"/>
    <lineage>
        <taxon>Bacteria</taxon>
        <taxon>Pseudomonadati</taxon>
        <taxon>Pseudomonadota</taxon>
        <taxon>Betaproteobacteria</taxon>
        <taxon>Neisseriales</taxon>
        <taxon>Chitinibacteraceae</taxon>
        <taxon>Parachitinimonas</taxon>
    </lineage>
</organism>
<dbReference type="Pfam" id="PF06764">
    <property type="entry name" value="DUF1223"/>
    <property type="match status" value="1"/>
</dbReference>
<comment type="caution">
    <text evidence="2">The sequence shown here is derived from an EMBL/GenBank/DDBJ whole genome shotgun (WGS) entry which is preliminary data.</text>
</comment>
<evidence type="ECO:0000313" key="2">
    <source>
        <dbReference type="EMBL" id="MDK2125139.1"/>
    </source>
</evidence>
<dbReference type="Proteomes" id="UP001172778">
    <property type="component" value="Unassembled WGS sequence"/>
</dbReference>
<name>A0ABT7DZ80_9NEIS</name>
<dbReference type="InterPro" id="IPR010634">
    <property type="entry name" value="DUF1223"/>
</dbReference>